<organism evidence="1 2">
    <name type="scientific">Ascobolus immersus RN42</name>
    <dbReference type="NCBI Taxonomy" id="1160509"/>
    <lineage>
        <taxon>Eukaryota</taxon>
        <taxon>Fungi</taxon>
        <taxon>Dikarya</taxon>
        <taxon>Ascomycota</taxon>
        <taxon>Pezizomycotina</taxon>
        <taxon>Pezizomycetes</taxon>
        <taxon>Pezizales</taxon>
        <taxon>Ascobolaceae</taxon>
        <taxon>Ascobolus</taxon>
    </lineage>
</organism>
<reference evidence="1 2" key="1">
    <citation type="journal article" date="2018" name="Nat. Ecol. Evol.">
        <title>Pezizomycetes genomes reveal the molecular basis of ectomycorrhizal truffle lifestyle.</title>
        <authorList>
            <person name="Murat C."/>
            <person name="Payen T."/>
            <person name="Noel B."/>
            <person name="Kuo A."/>
            <person name="Morin E."/>
            <person name="Chen J."/>
            <person name="Kohler A."/>
            <person name="Krizsan K."/>
            <person name="Balestrini R."/>
            <person name="Da Silva C."/>
            <person name="Montanini B."/>
            <person name="Hainaut M."/>
            <person name="Levati E."/>
            <person name="Barry K.W."/>
            <person name="Belfiori B."/>
            <person name="Cichocki N."/>
            <person name="Clum A."/>
            <person name="Dockter R.B."/>
            <person name="Fauchery L."/>
            <person name="Guy J."/>
            <person name="Iotti M."/>
            <person name="Le Tacon F."/>
            <person name="Lindquist E.A."/>
            <person name="Lipzen A."/>
            <person name="Malagnac F."/>
            <person name="Mello A."/>
            <person name="Molinier V."/>
            <person name="Miyauchi S."/>
            <person name="Poulain J."/>
            <person name="Riccioni C."/>
            <person name="Rubini A."/>
            <person name="Sitrit Y."/>
            <person name="Splivallo R."/>
            <person name="Traeger S."/>
            <person name="Wang M."/>
            <person name="Zifcakova L."/>
            <person name="Wipf D."/>
            <person name="Zambonelli A."/>
            <person name="Paolocci F."/>
            <person name="Nowrousian M."/>
            <person name="Ottonello S."/>
            <person name="Baldrian P."/>
            <person name="Spatafora J.W."/>
            <person name="Henrissat B."/>
            <person name="Nagy L.G."/>
            <person name="Aury J.M."/>
            <person name="Wincker P."/>
            <person name="Grigoriev I.V."/>
            <person name="Bonfante P."/>
            <person name="Martin F.M."/>
        </authorList>
    </citation>
    <scope>NUCLEOTIDE SEQUENCE [LARGE SCALE GENOMIC DNA]</scope>
    <source>
        <strain evidence="1 2">RN42</strain>
    </source>
</reference>
<keyword evidence="2" id="KW-1185">Reference proteome</keyword>
<dbReference type="AlphaFoldDB" id="A0A3N4IE95"/>
<proteinExistence type="predicted"/>
<sequence>MALPGPHDSIAETKLDILEVANTIICRQQRLNLNITELHGLCTVKCPEADKTVEKKKLQLAGWEELTKYRMDEAALIDGVSKACKTTNDPNKLRNILHELNSRLKMIEKLRYLVGYAAGTNETPWTKVISVLRPGKRLILRSRLRLNSPWCGFRRDQRMEYVIKTLIKRMSKRLEENKGSLKNYGVDYLLPVEVDSSEPTSGHPGNCTKFIAAGTLAYATVNGVSLKCLDYGVHKC</sequence>
<evidence type="ECO:0000313" key="2">
    <source>
        <dbReference type="Proteomes" id="UP000275078"/>
    </source>
</evidence>
<protein>
    <submittedName>
        <fullName evidence="1">Uncharacterized protein</fullName>
    </submittedName>
</protein>
<evidence type="ECO:0000313" key="1">
    <source>
        <dbReference type="EMBL" id="RPA83777.1"/>
    </source>
</evidence>
<gene>
    <name evidence="1" type="ORF">BJ508DRAFT_324137</name>
</gene>
<dbReference type="Proteomes" id="UP000275078">
    <property type="component" value="Unassembled WGS sequence"/>
</dbReference>
<dbReference type="EMBL" id="ML119662">
    <property type="protein sequence ID" value="RPA83777.1"/>
    <property type="molecule type" value="Genomic_DNA"/>
</dbReference>
<name>A0A3N4IE95_ASCIM</name>
<accession>A0A3N4IE95</accession>